<dbReference type="InterPro" id="IPR013833">
    <property type="entry name" value="Cyt_c_oxidase_su3_a-hlx"/>
</dbReference>
<evidence type="ECO:0000256" key="4">
    <source>
        <dbReference type="ARBA" id="ARBA00023136"/>
    </source>
</evidence>
<dbReference type="Pfam" id="PF00510">
    <property type="entry name" value="COX3"/>
    <property type="match status" value="1"/>
</dbReference>
<evidence type="ECO:0000313" key="10">
    <source>
        <dbReference type="EMBL" id="CAB4877329.1"/>
    </source>
</evidence>
<evidence type="ECO:0000313" key="11">
    <source>
        <dbReference type="EMBL" id="CAB4998077.1"/>
    </source>
</evidence>
<keyword evidence="4 5" id="KW-0472">Membrane</keyword>
<evidence type="ECO:0000313" key="7">
    <source>
        <dbReference type="EMBL" id="CAB4724754.1"/>
    </source>
</evidence>
<reference evidence="9" key="1">
    <citation type="submission" date="2020-05" db="EMBL/GenBank/DDBJ databases">
        <authorList>
            <person name="Chiriac C."/>
            <person name="Salcher M."/>
            <person name="Ghai R."/>
            <person name="Kavagutti S V."/>
        </authorList>
    </citation>
    <scope>NUCLEOTIDE SEQUENCE</scope>
</reference>
<protein>
    <submittedName>
        <fullName evidence="9">Unannotated protein</fullName>
    </submittedName>
</protein>
<evidence type="ECO:0000313" key="9">
    <source>
        <dbReference type="EMBL" id="CAB4791172.1"/>
    </source>
</evidence>
<comment type="subcellular location">
    <subcellularLocation>
        <location evidence="1">Membrane</location>
        <topology evidence="1">Multi-pass membrane protein</topology>
    </subcellularLocation>
</comment>
<feature type="transmembrane region" description="Helical" evidence="5">
    <location>
        <begin position="170"/>
        <end position="189"/>
    </location>
</feature>
<keyword evidence="2 5" id="KW-0812">Transmembrane</keyword>
<dbReference type="Gene3D" id="1.20.120.80">
    <property type="entry name" value="Cytochrome c oxidase, subunit III, four-helix bundle"/>
    <property type="match status" value="1"/>
</dbReference>
<feature type="transmembrane region" description="Helical" evidence="5">
    <location>
        <begin position="92"/>
        <end position="113"/>
    </location>
</feature>
<keyword evidence="3 5" id="KW-1133">Transmembrane helix</keyword>
<evidence type="ECO:0000256" key="3">
    <source>
        <dbReference type="ARBA" id="ARBA00022989"/>
    </source>
</evidence>
<dbReference type="PROSITE" id="PS50253">
    <property type="entry name" value="COX3"/>
    <property type="match status" value="1"/>
</dbReference>
<evidence type="ECO:0000259" key="6">
    <source>
        <dbReference type="PROSITE" id="PS50253"/>
    </source>
</evidence>
<dbReference type="SUPFAM" id="SSF81452">
    <property type="entry name" value="Cytochrome c oxidase subunit III-like"/>
    <property type="match status" value="1"/>
</dbReference>
<organism evidence="9">
    <name type="scientific">freshwater metagenome</name>
    <dbReference type="NCBI Taxonomy" id="449393"/>
    <lineage>
        <taxon>unclassified sequences</taxon>
        <taxon>metagenomes</taxon>
        <taxon>ecological metagenomes</taxon>
    </lineage>
</organism>
<dbReference type="EMBL" id="CAEZXX010000175">
    <property type="protein sequence ID" value="CAB4724754.1"/>
    <property type="molecule type" value="Genomic_DNA"/>
</dbReference>
<feature type="domain" description="Heme-copper oxidase subunit III family profile" evidence="6">
    <location>
        <begin position="18"/>
        <end position="191"/>
    </location>
</feature>
<sequence>MLALPPAPAPAPRRQVLVGTALFCGAAAMLVGAMTALWFRFRDNAGTTVWKPKKVIIPEVATNTMWITAFLACVMIQWVVYSAKRGDRQHTAVGLGIVMILGLAHLNSQAYVWKKVALPVKGDTAYNSMFYAITGTLFVLVVVGIVYALVGAFRYIGGRTKDRETLSGLALYWYFLAALNTAVWFTVYVTK</sequence>
<gene>
    <name evidence="7" type="ORF">UFOPK2602_01990</name>
    <name evidence="8" type="ORF">UFOPK2806_02248</name>
    <name evidence="9" type="ORF">UFOPK3001_00275</name>
    <name evidence="10" type="ORF">UFOPK3417_01070</name>
    <name evidence="11" type="ORF">UFOPK3954_01577</name>
    <name evidence="12" type="ORF">UFOPK4306_01169</name>
</gene>
<dbReference type="GO" id="GO:0004129">
    <property type="term" value="F:cytochrome-c oxidase activity"/>
    <property type="evidence" value="ECO:0007669"/>
    <property type="project" value="InterPro"/>
</dbReference>
<accession>A0A6J6X2T6</accession>
<evidence type="ECO:0000313" key="12">
    <source>
        <dbReference type="EMBL" id="CAB5062607.1"/>
    </source>
</evidence>
<evidence type="ECO:0000313" key="8">
    <source>
        <dbReference type="EMBL" id="CAB4767974.1"/>
    </source>
</evidence>
<feature type="transmembrane region" description="Helical" evidence="5">
    <location>
        <begin position="125"/>
        <end position="150"/>
    </location>
</feature>
<proteinExistence type="predicted"/>
<dbReference type="EMBL" id="CAFBLR010000096">
    <property type="protein sequence ID" value="CAB4877329.1"/>
    <property type="molecule type" value="Genomic_DNA"/>
</dbReference>
<dbReference type="EMBL" id="CAFBQP010000039">
    <property type="protein sequence ID" value="CAB5062607.1"/>
    <property type="molecule type" value="Genomic_DNA"/>
</dbReference>
<dbReference type="EMBL" id="CAEZYY010000045">
    <property type="protein sequence ID" value="CAB4767974.1"/>
    <property type="molecule type" value="Genomic_DNA"/>
</dbReference>
<dbReference type="EMBL" id="CAFAAJ010000011">
    <property type="protein sequence ID" value="CAB4791172.1"/>
    <property type="molecule type" value="Genomic_DNA"/>
</dbReference>
<dbReference type="InterPro" id="IPR000298">
    <property type="entry name" value="Cyt_c_oxidase-like_su3"/>
</dbReference>
<evidence type="ECO:0000256" key="5">
    <source>
        <dbReference type="SAM" id="Phobius"/>
    </source>
</evidence>
<feature type="transmembrane region" description="Helical" evidence="5">
    <location>
        <begin position="16"/>
        <end position="39"/>
    </location>
</feature>
<dbReference type="EMBL" id="CAFBON010000173">
    <property type="protein sequence ID" value="CAB4998077.1"/>
    <property type="molecule type" value="Genomic_DNA"/>
</dbReference>
<name>A0A6J6X2T6_9ZZZZ</name>
<feature type="transmembrane region" description="Helical" evidence="5">
    <location>
        <begin position="60"/>
        <end position="80"/>
    </location>
</feature>
<dbReference type="GO" id="GO:0022904">
    <property type="term" value="P:respiratory electron transport chain"/>
    <property type="evidence" value="ECO:0007669"/>
    <property type="project" value="InterPro"/>
</dbReference>
<dbReference type="InterPro" id="IPR035973">
    <property type="entry name" value="Cyt_c_oxidase_su3-like_sf"/>
</dbReference>
<evidence type="ECO:0000256" key="2">
    <source>
        <dbReference type="ARBA" id="ARBA00022692"/>
    </source>
</evidence>
<dbReference type="AlphaFoldDB" id="A0A6J6X2T6"/>
<dbReference type="GO" id="GO:0016020">
    <property type="term" value="C:membrane"/>
    <property type="evidence" value="ECO:0007669"/>
    <property type="project" value="UniProtKB-SubCell"/>
</dbReference>
<evidence type="ECO:0000256" key="1">
    <source>
        <dbReference type="ARBA" id="ARBA00004141"/>
    </source>
</evidence>